<keyword evidence="1" id="KW-0808">Transferase</keyword>
<dbReference type="GO" id="GO:0032259">
    <property type="term" value="P:methylation"/>
    <property type="evidence" value="ECO:0007669"/>
    <property type="project" value="UniProtKB-KW"/>
</dbReference>
<dbReference type="AlphaFoldDB" id="A0AAU7PR92"/>
<protein>
    <submittedName>
        <fullName evidence="1">23S rRNA methyltransferase</fullName>
    </submittedName>
</protein>
<evidence type="ECO:0000313" key="1">
    <source>
        <dbReference type="EMBL" id="XBS54760.1"/>
    </source>
</evidence>
<accession>A0AAU7PR92</accession>
<sequence>MVLDEEDRRAAIKNATYPEIKEYIKNKHGINVHTAYIALIKREYGLTCREAFNKPEQSKREYHCTDEKRKMIIEALQYFKMIS</sequence>
<organism evidence="1">
    <name type="scientific">Lacrimispora sp. BS-2</name>
    <dbReference type="NCBI Taxonomy" id="3151850"/>
    <lineage>
        <taxon>Bacteria</taxon>
        <taxon>Bacillati</taxon>
        <taxon>Bacillota</taxon>
        <taxon>Clostridia</taxon>
        <taxon>Lachnospirales</taxon>
        <taxon>Lachnospiraceae</taxon>
        <taxon>Lacrimispora</taxon>
    </lineage>
</organism>
<name>A0AAU7PR92_9FIRM</name>
<keyword evidence="1" id="KW-0489">Methyltransferase</keyword>
<reference evidence="1" key="1">
    <citation type="submission" date="2024-06" db="EMBL/GenBank/DDBJ databases">
        <title>Lacrimispora cavernae sp. nov., a novel anaerobe isolated from bat guano pile inside a cave.</title>
        <authorList>
            <person name="Miller S.L."/>
            <person name="Lu N."/>
            <person name="King J."/>
            <person name="Sankaranarayanan K."/>
            <person name="Lawson P.A."/>
        </authorList>
    </citation>
    <scope>NUCLEOTIDE SEQUENCE</scope>
    <source>
        <strain evidence="1">BS-2</strain>
    </source>
</reference>
<dbReference type="EMBL" id="CP157940">
    <property type="protein sequence ID" value="XBS54760.1"/>
    <property type="molecule type" value="Genomic_DNA"/>
</dbReference>
<gene>
    <name evidence="1" type="ORF">ABFV83_02915</name>
</gene>
<dbReference type="RefSeq" id="WP_349947449.1">
    <property type="nucleotide sequence ID" value="NZ_CP157940.1"/>
</dbReference>
<proteinExistence type="predicted"/>
<dbReference type="GO" id="GO:0008168">
    <property type="term" value="F:methyltransferase activity"/>
    <property type="evidence" value="ECO:0007669"/>
    <property type="project" value="UniProtKB-KW"/>
</dbReference>